<dbReference type="InterPro" id="IPR041698">
    <property type="entry name" value="Methyltransf_25"/>
</dbReference>
<keyword evidence="1 5" id="KW-0489">Methyltransferase</keyword>
<dbReference type="Proteomes" id="UP000030661">
    <property type="component" value="Unassembled WGS sequence"/>
</dbReference>
<dbReference type="eggNOG" id="COG2227">
    <property type="taxonomic scope" value="Bacteria"/>
</dbReference>
<evidence type="ECO:0000256" key="3">
    <source>
        <dbReference type="ARBA" id="ARBA00022691"/>
    </source>
</evidence>
<dbReference type="PANTHER" id="PTHR43464:SF19">
    <property type="entry name" value="UBIQUINONE BIOSYNTHESIS O-METHYLTRANSFERASE, MITOCHONDRIAL"/>
    <property type="match status" value="1"/>
</dbReference>
<keyword evidence="2 5" id="KW-0808">Transferase</keyword>
<proteinExistence type="predicted"/>
<dbReference type="PANTHER" id="PTHR43464">
    <property type="entry name" value="METHYLTRANSFERASE"/>
    <property type="match status" value="1"/>
</dbReference>
<dbReference type="GO" id="GO:0008168">
    <property type="term" value="F:methyltransferase activity"/>
    <property type="evidence" value="ECO:0007669"/>
    <property type="project" value="UniProtKB-KW"/>
</dbReference>
<keyword evidence="3" id="KW-0949">S-adenosyl-L-methionine</keyword>
<dbReference type="Pfam" id="PF13649">
    <property type="entry name" value="Methyltransf_25"/>
    <property type="match status" value="1"/>
</dbReference>
<dbReference type="HOGENOM" id="CLU_1203366_0_0_0"/>
<dbReference type="EMBL" id="DF820471">
    <property type="protein sequence ID" value="GAK59880.1"/>
    <property type="molecule type" value="Genomic_DNA"/>
</dbReference>
<dbReference type="SUPFAM" id="SSF53335">
    <property type="entry name" value="S-adenosyl-L-methionine-dependent methyltransferases"/>
    <property type="match status" value="1"/>
</dbReference>
<protein>
    <submittedName>
        <fullName evidence="5">Methyltransferase type 11</fullName>
    </submittedName>
</protein>
<name>A0A081C5M5_VECG1</name>
<dbReference type="GO" id="GO:0032259">
    <property type="term" value="P:methylation"/>
    <property type="evidence" value="ECO:0007669"/>
    <property type="project" value="UniProtKB-KW"/>
</dbReference>
<sequence length="222" mass="24731">MTAVQEFWEQAAQVERFAAREPDRRLTELLRLYPHPQEICVLDLGCAGGRNTVLLAEQGFDVYALDASFAMVAKTRERTAAILGVLEAERRIHPSKMSDLRPFDSESFDLIVALGIYHNAASQQEWECTLNETARVLKPHGLVLVSNFSPQSDPQGAGLRLVPGETHVYEGFGAGPMWLLDADDLDAEMARVRLVPVIATQTVFVKTDEGHRVTINALYHKM</sequence>
<evidence type="ECO:0000313" key="6">
    <source>
        <dbReference type="Proteomes" id="UP000030661"/>
    </source>
</evidence>
<dbReference type="InterPro" id="IPR029063">
    <property type="entry name" value="SAM-dependent_MTases_sf"/>
</dbReference>
<dbReference type="STRING" id="1499967.U27_06866"/>
<evidence type="ECO:0000259" key="4">
    <source>
        <dbReference type="Pfam" id="PF13649"/>
    </source>
</evidence>
<gene>
    <name evidence="5" type="ORF">U27_06866</name>
</gene>
<evidence type="ECO:0000256" key="2">
    <source>
        <dbReference type="ARBA" id="ARBA00022679"/>
    </source>
</evidence>
<evidence type="ECO:0000313" key="5">
    <source>
        <dbReference type="EMBL" id="GAK59880.1"/>
    </source>
</evidence>
<dbReference type="AlphaFoldDB" id="A0A081C5M5"/>
<reference evidence="5" key="1">
    <citation type="journal article" date="2015" name="PeerJ">
        <title>First genomic representation of candidate bacterial phylum KSB3 points to enhanced environmental sensing as a trigger of wastewater bulking.</title>
        <authorList>
            <person name="Sekiguchi Y."/>
            <person name="Ohashi A."/>
            <person name="Parks D.H."/>
            <person name="Yamauchi T."/>
            <person name="Tyson G.W."/>
            <person name="Hugenholtz P."/>
        </authorList>
    </citation>
    <scope>NUCLEOTIDE SEQUENCE [LARGE SCALE GENOMIC DNA]</scope>
</reference>
<evidence type="ECO:0000256" key="1">
    <source>
        <dbReference type="ARBA" id="ARBA00022603"/>
    </source>
</evidence>
<feature type="domain" description="Methyltransferase" evidence="4">
    <location>
        <begin position="41"/>
        <end position="141"/>
    </location>
</feature>
<dbReference type="CDD" id="cd02440">
    <property type="entry name" value="AdoMet_MTases"/>
    <property type="match status" value="1"/>
</dbReference>
<keyword evidence="6" id="KW-1185">Reference proteome</keyword>
<organism evidence="5">
    <name type="scientific">Vecturithrix granuli</name>
    <dbReference type="NCBI Taxonomy" id="1499967"/>
    <lineage>
        <taxon>Bacteria</taxon>
        <taxon>Candidatus Moduliflexota</taxon>
        <taxon>Candidatus Vecturitrichia</taxon>
        <taxon>Candidatus Vecturitrichales</taxon>
        <taxon>Candidatus Vecturitrichaceae</taxon>
        <taxon>Candidatus Vecturithrix</taxon>
    </lineage>
</organism>
<dbReference type="Gene3D" id="3.40.50.150">
    <property type="entry name" value="Vaccinia Virus protein VP39"/>
    <property type="match status" value="1"/>
</dbReference>
<accession>A0A081C5M5</accession>